<dbReference type="EC" id="2.7.11.1" evidence="2"/>
<gene>
    <name evidence="14" type="ORF">PACLA_8A015359</name>
</gene>
<evidence type="ECO:0000256" key="9">
    <source>
        <dbReference type="ARBA" id="ARBA00022840"/>
    </source>
</evidence>
<dbReference type="InterPro" id="IPR051138">
    <property type="entry name" value="PIM_Ser/Thr_kinase"/>
</dbReference>
<dbReference type="InterPro" id="IPR000719">
    <property type="entry name" value="Prot_kinase_dom"/>
</dbReference>
<evidence type="ECO:0000256" key="6">
    <source>
        <dbReference type="ARBA" id="ARBA00022679"/>
    </source>
</evidence>
<comment type="caution">
    <text evidence="14">The sequence shown here is derived from an EMBL/GenBank/DDBJ whole genome shotgun (WGS) entry which is preliminary data.</text>
</comment>
<keyword evidence="7" id="KW-0547">Nucleotide-binding</keyword>
<keyword evidence="15" id="KW-1185">Reference proteome</keyword>
<dbReference type="GO" id="GO:0005737">
    <property type="term" value="C:cytoplasm"/>
    <property type="evidence" value="ECO:0007669"/>
    <property type="project" value="TreeGrafter"/>
</dbReference>
<dbReference type="GO" id="GO:0005524">
    <property type="term" value="F:ATP binding"/>
    <property type="evidence" value="ECO:0007669"/>
    <property type="project" value="UniProtKB-KW"/>
</dbReference>
<comment type="catalytic activity">
    <reaction evidence="11">
        <text>L-threonyl-[protein] + ATP = O-phospho-L-threonyl-[protein] + ADP + H(+)</text>
        <dbReference type="Rhea" id="RHEA:46608"/>
        <dbReference type="Rhea" id="RHEA-COMP:11060"/>
        <dbReference type="Rhea" id="RHEA-COMP:11605"/>
        <dbReference type="ChEBI" id="CHEBI:15378"/>
        <dbReference type="ChEBI" id="CHEBI:30013"/>
        <dbReference type="ChEBI" id="CHEBI:30616"/>
        <dbReference type="ChEBI" id="CHEBI:61977"/>
        <dbReference type="ChEBI" id="CHEBI:456216"/>
        <dbReference type="EC" id="2.7.11.1"/>
    </reaction>
</comment>
<sequence length="305" mass="35426">MTENLNYFNKLAKKVKKTANISNTRKKQARNGKETTPQIWTLETILKEYEVFANICHGGSANVYAARRRSDGVPVALKVIEKSKLGSFVEENGKQIPTEVFLHKSLQHKNIIELLEYFECGQSIILILERPESYIDLFDFISTQDFLSENIARKIFRQVLDATVYCELKDVFHRDIKDENVIMDLKTGEAKLADFGSGTQLHNLEYTEYEGTRSYCPPEWYTNQRYFARPATVWSLGILLYDMVCGDVPFENEEEIKEKELTFTMSISQDVQNLLTTMLDKDPQRRPTIKDILNHQWTKDNKNNE</sequence>
<dbReference type="GO" id="GO:0030430">
    <property type="term" value="C:host cell cytoplasm"/>
    <property type="evidence" value="ECO:0007669"/>
    <property type="project" value="UniProtKB-SubCell"/>
</dbReference>
<dbReference type="AlphaFoldDB" id="A0A6S7FLY5"/>
<evidence type="ECO:0000256" key="7">
    <source>
        <dbReference type="ARBA" id="ARBA00022741"/>
    </source>
</evidence>
<dbReference type="Gene3D" id="3.30.200.20">
    <property type="entry name" value="Phosphorylase Kinase, domain 1"/>
    <property type="match status" value="1"/>
</dbReference>
<evidence type="ECO:0000256" key="12">
    <source>
        <dbReference type="ARBA" id="ARBA00048679"/>
    </source>
</evidence>
<evidence type="ECO:0000256" key="8">
    <source>
        <dbReference type="ARBA" id="ARBA00022777"/>
    </source>
</evidence>
<keyword evidence="5" id="KW-0597">Phosphoprotein</keyword>
<dbReference type="PANTHER" id="PTHR22984:SF25">
    <property type="entry name" value="PROTEIN KINASE DOMAIN-CONTAINING PROTEIN"/>
    <property type="match status" value="1"/>
</dbReference>
<dbReference type="InterPro" id="IPR011009">
    <property type="entry name" value="Kinase-like_dom_sf"/>
</dbReference>
<evidence type="ECO:0000313" key="14">
    <source>
        <dbReference type="EMBL" id="CAB3980468.1"/>
    </source>
</evidence>
<keyword evidence="8 14" id="KW-0418">Kinase</keyword>
<keyword evidence="4" id="KW-0723">Serine/threonine-protein kinase</keyword>
<evidence type="ECO:0000256" key="4">
    <source>
        <dbReference type="ARBA" id="ARBA00022527"/>
    </source>
</evidence>
<evidence type="ECO:0000256" key="2">
    <source>
        <dbReference type="ARBA" id="ARBA00012513"/>
    </source>
</evidence>
<dbReference type="InterPro" id="IPR017348">
    <property type="entry name" value="PIM1/2/3"/>
</dbReference>
<protein>
    <recommendedName>
        <fullName evidence="3">Serine/threonine-protein kinase 1</fullName>
        <ecNumber evidence="2">2.7.11.1</ecNumber>
    </recommendedName>
</protein>
<keyword evidence="6" id="KW-0808">Transferase</keyword>
<dbReference type="EMBL" id="CACRXK020000293">
    <property type="protein sequence ID" value="CAB3980468.1"/>
    <property type="molecule type" value="Genomic_DNA"/>
</dbReference>
<organism evidence="14 15">
    <name type="scientific">Paramuricea clavata</name>
    <name type="common">Red gorgonian</name>
    <name type="synonym">Violescent sea-whip</name>
    <dbReference type="NCBI Taxonomy" id="317549"/>
    <lineage>
        <taxon>Eukaryota</taxon>
        <taxon>Metazoa</taxon>
        <taxon>Cnidaria</taxon>
        <taxon>Anthozoa</taxon>
        <taxon>Octocorallia</taxon>
        <taxon>Malacalcyonacea</taxon>
        <taxon>Plexauridae</taxon>
        <taxon>Paramuricea</taxon>
    </lineage>
</organism>
<dbReference type="PIRSF" id="PIRSF037993">
    <property type="entry name" value="STPK_Pim-1"/>
    <property type="match status" value="1"/>
</dbReference>
<dbReference type="Gene3D" id="1.10.510.10">
    <property type="entry name" value="Transferase(Phosphotransferase) domain 1"/>
    <property type="match status" value="1"/>
</dbReference>
<evidence type="ECO:0000256" key="3">
    <source>
        <dbReference type="ARBA" id="ARBA00016885"/>
    </source>
</evidence>
<dbReference type="InterPro" id="IPR008271">
    <property type="entry name" value="Ser/Thr_kinase_AS"/>
</dbReference>
<dbReference type="PROSITE" id="PS50011">
    <property type="entry name" value="PROTEIN_KINASE_DOM"/>
    <property type="match status" value="1"/>
</dbReference>
<dbReference type="OrthoDB" id="5951403at2759"/>
<dbReference type="GO" id="GO:0004674">
    <property type="term" value="F:protein serine/threonine kinase activity"/>
    <property type="evidence" value="ECO:0007669"/>
    <property type="project" value="UniProtKB-KW"/>
</dbReference>
<name>A0A6S7FLY5_PARCT</name>
<comment type="subcellular location">
    <subcellularLocation>
        <location evidence="1">Host cytoplasm</location>
    </subcellularLocation>
</comment>
<evidence type="ECO:0000256" key="11">
    <source>
        <dbReference type="ARBA" id="ARBA00047899"/>
    </source>
</evidence>
<accession>A0A6S7FLY5</accession>
<evidence type="ECO:0000256" key="10">
    <source>
        <dbReference type="ARBA" id="ARBA00023200"/>
    </source>
</evidence>
<dbReference type="FunFam" id="1.10.510.10:FF:000571">
    <property type="entry name" value="Maternal embryonic leucine zipper kinase"/>
    <property type="match status" value="1"/>
</dbReference>
<keyword evidence="10" id="KW-1035">Host cytoplasm</keyword>
<dbReference type="Pfam" id="PF00069">
    <property type="entry name" value="Pkinase"/>
    <property type="match status" value="1"/>
</dbReference>
<proteinExistence type="predicted"/>
<keyword evidence="9" id="KW-0067">ATP-binding</keyword>
<evidence type="ECO:0000256" key="5">
    <source>
        <dbReference type="ARBA" id="ARBA00022553"/>
    </source>
</evidence>
<feature type="domain" description="Protein kinase" evidence="13">
    <location>
        <begin position="49"/>
        <end position="298"/>
    </location>
</feature>
<dbReference type="PANTHER" id="PTHR22984">
    <property type="entry name" value="SERINE/THREONINE-PROTEIN KINASE PIM"/>
    <property type="match status" value="1"/>
</dbReference>
<dbReference type="GO" id="GO:0043066">
    <property type="term" value="P:negative regulation of apoptotic process"/>
    <property type="evidence" value="ECO:0007669"/>
    <property type="project" value="InterPro"/>
</dbReference>
<dbReference type="SMART" id="SM00220">
    <property type="entry name" value="S_TKc"/>
    <property type="match status" value="1"/>
</dbReference>
<evidence type="ECO:0000313" key="15">
    <source>
        <dbReference type="Proteomes" id="UP001152795"/>
    </source>
</evidence>
<evidence type="ECO:0000259" key="13">
    <source>
        <dbReference type="PROSITE" id="PS50011"/>
    </source>
</evidence>
<comment type="catalytic activity">
    <reaction evidence="12">
        <text>L-seryl-[protein] + ATP = O-phospho-L-seryl-[protein] + ADP + H(+)</text>
        <dbReference type="Rhea" id="RHEA:17989"/>
        <dbReference type="Rhea" id="RHEA-COMP:9863"/>
        <dbReference type="Rhea" id="RHEA-COMP:11604"/>
        <dbReference type="ChEBI" id="CHEBI:15378"/>
        <dbReference type="ChEBI" id="CHEBI:29999"/>
        <dbReference type="ChEBI" id="CHEBI:30616"/>
        <dbReference type="ChEBI" id="CHEBI:83421"/>
        <dbReference type="ChEBI" id="CHEBI:456216"/>
        <dbReference type="EC" id="2.7.11.1"/>
    </reaction>
</comment>
<dbReference type="PROSITE" id="PS00108">
    <property type="entry name" value="PROTEIN_KINASE_ST"/>
    <property type="match status" value="1"/>
</dbReference>
<dbReference type="SUPFAM" id="SSF56112">
    <property type="entry name" value="Protein kinase-like (PK-like)"/>
    <property type="match status" value="1"/>
</dbReference>
<evidence type="ECO:0000256" key="1">
    <source>
        <dbReference type="ARBA" id="ARBA00004192"/>
    </source>
</evidence>
<reference evidence="14" key="1">
    <citation type="submission" date="2020-04" db="EMBL/GenBank/DDBJ databases">
        <authorList>
            <person name="Alioto T."/>
            <person name="Alioto T."/>
            <person name="Gomez Garrido J."/>
        </authorList>
    </citation>
    <scope>NUCLEOTIDE SEQUENCE</scope>
    <source>
        <strain evidence="14">A484AB</strain>
    </source>
</reference>
<dbReference type="Proteomes" id="UP001152795">
    <property type="component" value="Unassembled WGS sequence"/>
</dbReference>